<gene>
    <name evidence="1" type="ORF">H0H81_002008</name>
</gene>
<dbReference type="AlphaFoldDB" id="A0A9P7GN93"/>
<accession>A0A9P7GN93</accession>
<dbReference type="OrthoDB" id="3188866at2759"/>
<dbReference type="Proteomes" id="UP000717328">
    <property type="component" value="Unassembled WGS sequence"/>
</dbReference>
<name>A0A9P7GN93_9AGAR</name>
<comment type="caution">
    <text evidence="1">The sequence shown here is derived from an EMBL/GenBank/DDBJ whole genome shotgun (WGS) entry which is preliminary data.</text>
</comment>
<sequence length="459" mass="51078">MTRAKTQAVTSRTVLHKKHEKALSLPRTPFDVNEAVLRKFHHLYYALDCECGGPGVAKVLLSDGADFRQPRRHASGTWAPRYALVCMELTLEAYRNIVKHLRNRADIANLCRVSKGFQYVCERPLYNTLYMRDVRHSISLCTTLADQPRLSVLVDALTIYLSAEDENDSDDDSEDDTRDGAESLHLPADYWTSIANALQQTTRLRYLNIHINCNSDRAVAWIFNKCAFQLRRFHCDLNWDQDLVAFLNQQTDLDDLYIIDYNETGATLPETMTTIPSPSLTLDTHSLPNLSTLECTFSEASVAIVPGRPITHLKTCFSRSDPSEKSAEMKLLFSKMKLSTQPLRGLDIADSTYSEAFSMELLACLVCTSAIATGELRYLGTLVLPILGKQVRYALFNVGSRLMTLCSLRVGVSLIATAILWPPDAPATCAVCRGGGVALDTCAGLAPRFPCARERNAVV</sequence>
<reference evidence="1" key="1">
    <citation type="submission" date="2021-02" db="EMBL/GenBank/DDBJ databases">
        <authorList>
            <person name="Nieuwenhuis M."/>
            <person name="Van De Peppel L.J.J."/>
        </authorList>
    </citation>
    <scope>NUCLEOTIDE SEQUENCE</scope>
    <source>
        <strain evidence="1">D49</strain>
    </source>
</reference>
<evidence type="ECO:0000313" key="2">
    <source>
        <dbReference type="Proteomes" id="UP000717328"/>
    </source>
</evidence>
<dbReference type="EMBL" id="JABCKI010000070">
    <property type="protein sequence ID" value="KAG5653166.1"/>
    <property type="molecule type" value="Genomic_DNA"/>
</dbReference>
<keyword evidence="2" id="KW-1185">Reference proteome</keyword>
<proteinExistence type="predicted"/>
<reference evidence="1" key="2">
    <citation type="submission" date="2021-10" db="EMBL/GenBank/DDBJ databases">
        <title>Phylogenomics reveals ancestral predisposition of the termite-cultivated fungus Termitomyces towards a domesticated lifestyle.</title>
        <authorList>
            <person name="Auxier B."/>
            <person name="Grum-Grzhimaylo A."/>
            <person name="Cardenas M.E."/>
            <person name="Lodge J.D."/>
            <person name="Laessoe T."/>
            <person name="Pedersen O."/>
            <person name="Smith M.E."/>
            <person name="Kuyper T.W."/>
            <person name="Franco-Molano E.A."/>
            <person name="Baroni T.J."/>
            <person name="Aanen D.K."/>
        </authorList>
    </citation>
    <scope>NUCLEOTIDE SEQUENCE</scope>
    <source>
        <strain evidence="1">D49</strain>
    </source>
</reference>
<evidence type="ECO:0000313" key="1">
    <source>
        <dbReference type="EMBL" id="KAG5653166.1"/>
    </source>
</evidence>
<protein>
    <submittedName>
        <fullName evidence="1">Uncharacterized protein</fullName>
    </submittedName>
</protein>
<organism evidence="1 2">
    <name type="scientific">Sphagnurus paluster</name>
    <dbReference type="NCBI Taxonomy" id="117069"/>
    <lineage>
        <taxon>Eukaryota</taxon>
        <taxon>Fungi</taxon>
        <taxon>Dikarya</taxon>
        <taxon>Basidiomycota</taxon>
        <taxon>Agaricomycotina</taxon>
        <taxon>Agaricomycetes</taxon>
        <taxon>Agaricomycetidae</taxon>
        <taxon>Agaricales</taxon>
        <taxon>Tricholomatineae</taxon>
        <taxon>Lyophyllaceae</taxon>
        <taxon>Sphagnurus</taxon>
    </lineage>
</organism>